<name>A0A939BMI7_9FIRM</name>
<dbReference type="AlphaFoldDB" id="A0A939BMI7"/>
<protein>
    <submittedName>
        <fullName evidence="2">Uncharacterized protein</fullName>
    </submittedName>
</protein>
<reference evidence="2" key="1">
    <citation type="submission" date="2021-01" db="EMBL/GenBank/DDBJ databases">
        <title>Genomic Encyclopedia of Type Strains, Phase IV (KMG-IV): sequencing the most valuable type-strain genomes for metagenomic binning, comparative biology and taxonomic classification.</title>
        <authorList>
            <person name="Goeker M."/>
        </authorList>
    </citation>
    <scope>NUCLEOTIDE SEQUENCE</scope>
    <source>
        <strain evidence="2">DSM 23230</strain>
    </source>
</reference>
<dbReference type="EMBL" id="JAFBDQ010000006">
    <property type="protein sequence ID" value="MBM7556610.1"/>
    <property type="molecule type" value="Genomic_DNA"/>
</dbReference>
<organism evidence="2 3">
    <name type="scientific">Halanaerobacter jeridensis</name>
    <dbReference type="NCBI Taxonomy" id="706427"/>
    <lineage>
        <taxon>Bacteria</taxon>
        <taxon>Bacillati</taxon>
        <taxon>Bacillota</taxon>
        <taxon>Clostridia</taxon>
        <taxon>Halanaerobiales</taxon>
        <taxon>Halobacteroidaceae</taxon>
        <taxon>Halanaerobacter</taxon>
    </lineage>
</organism>
<sequence>MSKCIEINYNCSKLADFIRNLKSEFLTIIIKAGGSRNSENCCCVQRGYFCKLNHNLIQLFNKEKNSKIYIPLDAVAAIIISEECTTQEENNTDKNSENEIDKDNAEIKDSKEQQDTDISQEEEVEVSDDLISERRVYGYGRKINIDFLKKKNDFIVTEINITELSLSTYSLEIEKSFIYYFHKDGINDRAIELLVSPSSPGKIEEIITNRAKTKAIIKGQGIVHIDSENKGECEFKLLVTKNRALIKIIEGNEVLERHDKELVGVCEQENKPFSI</sequence>
<dbReference type="Proteomes" id="UP000774000">
    <property type="component" value="Unassembled WGS sequence"/>
</dbReference>
<gene>
    <name evidence="2" type="ORF">JOC47_001461</name>
</gene>
<evidence type="ECO:0000313" key="2">
    <source>
        <dbReference type="EMBL" id="MBM7556610.1"/>
    </source>
</evidence>
<feature type="region of interest" description="Disordered" evidence="1">
    <location>
        <begin position="87"/>
        <end position="124"/>
    </location>
</feature>
<dbReference type="RefSeq" id="WP_204701388.1">
    <property type="nucleotide sequence ID" value="NZ_JAFBDQ010000006.1"/>
</dbReference>
<proteinExistence type="predicted"/>
<feature type="compositionally biased region" description="Basic and acidic residues" evidence="1">
    <location>
        <begin position="91"/>
        <end position="114"/>
    </location>
</feature>
<accession>A0A939BMI7</accession>
<evidence type="ECO:0000313" key="3">
    <source>
        <dbReference type="Proteomes" id="UP000774000"/>
    </source>
</evidence>
<keyword evidence="3" id="KW-1185">Reference proteome</keyword>
<evidence type="ECO:0000256" key="1">
    <source>
        <dbReference type="SAM" id="MobiDB-lite"/>
    </source>
</evidence>
<comment type="caution">
    <text evidence="2">The sequence shown here is derived from an EMBL/GenBank/DDBJ whole genome shotgun (WGS) entry which is preliminary data.</text>
</comment>